<keyword evidence="2" id="KW-1185">Reference proteome</keyword>
<dbReference type="AlphaFoldDB" id="A0AAV7UIR3"/>
<dbReference type="Proteomes" id="UP001066276">
    <property type="component" value="Chromosome 3_1"/>
</dbReference>
<proteinExistence type="predicted"/>
<name>A0AAV7UIR3_PLEWA</name>
<evidence type="ECO:0000313" key="2">
    <source>
        <dbReference type="Proteomes" id="UP001066276"/>
    </source>
</evidence>
<accession>A0AAV7UIR3</accession>
<sequence>MWHDATQQIATWSGLPLIPTPESCILGIHHRRNKDKQKHRCVDLEFVMLKRLIATQWKSPGAPDIYRWTKDLIHWAKAEIQVLNTLRDTGIEVKNADIWETFLDQLQEKDDTRPP</sequence>
<gene>
    <name evidence="1" type="ORF">NDU88_005427</name>
</gene>
<organism evidence="1 2">
    <name type="scientific">Pleurodeles waltl</name>
    <name type="common">Iberian ribbed newt</name>
    <dbReference type="NCBI Taxonomy" id="8319"/>
    <lineage>
        <taxon>Eukaryota</taxon>
        <taxon>Metazoa</taxon>
        <taxon>Chordata</taxon>
        <taxon>Craniata</taxon>
        <taxon>Vertebrata</taxon>
        <taxon>Euteleostomi</taxon>
        <taxon>Amphibia</taxon>
        <taxon>Batrachia</taxon>
        <taxon>Caudata</taxon>
        <taxon>Salamandroidea</taxon>
        <taxon>Salamandridae</taxon>
        <taxon>Pleurodelinae</taxon>
        <taxon>Pleurodeles</taxon>
    </lineage>
</organism>
<evidence type="ECO:0000313" key="1">
    <source>
        <dbReference type="EMBL" id="KAJ1188668.1"/>
    </source>
</evidence>
<comment type="caution">
    <text evidence="1">The sequence shown here is derived from an EMBL/GenBank/DDBJ whole genome shotgun (WGS) entry which is preliminary data.</text>
</comment>
<protein>
    <submittedName>
        <fullName evidence="1">Uncharacterized protein</fullName>
    </submittedName>
</protein>
<dbReference type="EMBL" id="JANPWB010000005">
    <property type="protein sequence ID" value="KAJ1188668.1"/>
    <property type="molecule type" value="Genomic_DNA"/>
</dbReference>
<reference evidence="1" key="1">
    <citation type="journal article" date="2022" name="bioRxiv">
        <title>Sequencing and chromosome-scale assembly of the giantPleurodeles waltlgenome.</title>
        <authorList>
            <person name="Brown T."/>
            <person name="Elewa A."/>
            <person name="Iarovenko S."/>
            <person name="Subramanian E."/>
            <person name="Araus A.J."/>
            <person name="Petzold A."/>
            <person name="Susuki M."/>
            <person name="Suzuki K.-i.T."/>
            <person name="Hayashi T."/>
            <person name="Toyoda A."/>
            <person name="Oliveira C."/>
            <person name="Osipova E."/>
            <person name="Leigh N.D."/>
            <person name="Simon A."/>
            <person name="Yun M.H."/>
        </authorList>
    </citation>
    <scope>NUCLEOTIDE SEQUENCE</scope>
    <source>
        <strain evidence="1">20211129_DDA</strain>
        <tissue evidence="1">Liver</tissue>
    </source>
</reference>